<gene>
    <name evidence="5" type="ORF">DSOUD_1159</name>
</gene>
<name>A0A0M4CZI4_9BACT</name>
<sequence>MIPKYGTLLYATDLTVNAAHAFRHAVAVARCHDARIVVLHVLPEVEPAMLNYISTVMGEDKLARFELEHKDEVADQIRLRLHQFAKEELADRPEDLEKIAGIEVHHGNAVARILEASDRIDADLIVVGSHGKGRLKYAFLGSVAEKLLRKSHRPVLVVPLND</sequence>
<dbReference type="Proteomes" id="UP000057158">
    <property type="component" value="Chromosome"/>
</dbReference>
<evidence type="ECO:0000256" key="3">
    <source>
        <dbReference type="ARBA" id="ARBA00022840"/>
    </source>
</evidence>
<evidence type="ECO:0000256" key="2">
    <source>
        <dbReference type="ARBA" id="ARBA00022741"/>
    </source>
</evidence>
<protein>
    <submittedName>
        <fullName evidence="5">Nucleotide-binding universal stress protein, UspA family</fullName>
    </submittedName>
</protein>
<dbReference type="PANTHER" id="PTHR46268:SF27">
    <property type="entry name" value="UNIVERSAL STRESS PROTEIN RV2623"/>
    <property type="match status" value="1"/>
</dbReference>
<evidence type="ECO:0000256" key="1">
    <source>
        <dbReference type="ARBA" id="ARBA00008791"/>
    </source>
</evidence>
<dbReference type="InterPro" id="IPR006015">
    <property type="entry name" value="Universal_stress_UspA"/>
</dbReference>
<dbReference type="OrthoDB" id="3217301at2"/>
<accession>A0A0M4CZI4</accession>
<evidence type="ECO:0000313" key="5">
    <source>
        <dbReference type="EMBL" id="ALC15940.1"/>
    </source>
</evidence>
<keyword evidence="3" id="KW-0067">ATP-binding</keyword>
<dbReference type="CDD" id="cd00293">
    <property type="entry name" value="USP-like"/>
    <property type="match status" value="1"/>
</dbReference>
<dbReference type="InterPro" id="IPR014729">
    <property type="entry name" value="Rossmann-like_a/b/a_fold"/>
</dbReference>
<organism evidence="5 6">
    <name type="scientific">Desulfuromonas soudanensis</name>
    <dbReference type="NCBI Taxonomy" id="1603606"/>
    <lineage>
        <taxon>Bacteria</taxon>
        <taxon>Pseudomonadati</taxon>
        <taxon>Thermodesulfobacteriota</taxon>
        <taxon>Desulfuromonadia</taxon>
        <taxon>Desulfuromonadales</taxon>
        <taxon>Desulfuromonadaceae</taxon>
        <taxon>Desulfuromonas</taxon>
    </lineage>
</organism>
<evidence type="ECO:0000259" key="4">
    <source>
        <dbReference type="Pfam" id="PF00582"/>
    </source>
</evidence>
<dbReference type="RefSeq" id="WP_053550098.1">
    <property type="nucleotide sequence ID" value="NZ_CP010802.1"/>
</dbReference>
<keyword evidence="6" id="KW-1185">Reference proteome</keyword>
<evidence type="ECO:0000313" key="6">
    <source>
        <dbReference type="Proteomes" id="UP000057158"/>
    </source>
</evidence>
<dbReference type="STRING" id="1603606.DSOUD_1159"/>
<feature type="domain" description="UspA" evidence="4">
    <location>
        <begin position="5"/>
        <end position="159"/>
    </location>
</feature>
<dbReference type="PANTHER" id="PTHR46268">
    <property type="entry name" value="STRESS RESPONSE PROTEIN NHAX"/>
    <property type="match status" value="1"/>
</dbReference>
<proteinExistence type="inferred from homology"/>
<reference evidence="5 6" key="1">
    <citation type="submission" date="2015-07" db="EMBL/GenBank/DDBJ databases">
        <title>Isolation and Genomic Characterization of a Novel Halophilic Metal-Reducing Deltaproteobacterium from the Deep Subsurface.</title>
        <authorList>
            <person name="Badalamenti J.P."/>
            <person name="Summers Z.M."/>
            <person name="Gralnick J.A."/>
            <person name="Bond D.R."/>
        </authorList>
    </citation>
    <scope>NUCLEOTIDE SEQUENCE [LARGE SCALE GENOMIC DNA]</scope>
    <source>
        <strain evidence="5 6">WTL</strain>
    </source>
</reference>
<dbReference type="PATRIC" id="fig|1603606.3.peg.1266"/>
<keyword evidence="2" id="KW-0547">Nucleotide-binding</keyword>
<dbReference type="Pfam" id="PF00582">
    <property type="entry name" value="Usp"/>
    <property type="match status" value="1"/>
</dbReference>
<dbReference type="KEGG" id="des:DSOUD_1159"/>
<dbReference type="GO" id="GO:0005524">
    <property type="term" value="F:ATP binding"/>
    <property type="evidence" value="ECO:0007669"/>
    <property type="project" value="UniProtKB-KW"/>
</dbReference>
<dbReference type="EMBL" id="CP010802">
    <property type="protein sequence ID" value="ALC15940.1"/>
    <property type="molecule type" value="Genomic_DNA"/>
</dbReference>
<dbReference type="InterPro" id="IPR006016">
    <property type="entry name" value="UspA"/>
</dbReference>
<dbReference type="PRINTS" id="PR01438">
    <property type="entry name" value="UNVRSLSTRESS"/>
</dbReference>
<dbReference type="Gene3D" id="3.40.50.620">
    <property type="entry name" value="HUPs"/>
    <property type="match status" value="1"/>
</dbReference>
<dbReference type="AlphaFoldDB" id="A0A0M4CZI4"/>
<dbReference type="SUPFAM" id="SSF52402">
    <property type="entry name" value="Adenine nucleotide alpha hydrolases-like"/>
    <property type="match status" value="1"/>
</dbReference>
<comment type="similarity">
    <text evidence="1">Belongs to the universal stress protein A family.</text>
</comment>